<dbReference type="AlphaFoldDB" id="A0A1G9IZR4"/>
<keyword evidence="3" id="KW-1185">Reference proteome</keyword>
<feature type="chain" id="PRO_5011787451" description="Dicarboxylate transport domain-containing protein" evidence="1">
    <location>
        <begin position="20"/>
        <end position="697"/>
    </location>
</feature>
<accession>A0A1G9IZR4</accession>
<dbReference type="Proteomes" id="UP000199053">
    <property type="component" value="Unassembled WGS sequence"/>
</dbReference>
<gene>
    <name evidence="2" type="ORF">SAMN05660337_2580</name>
</gene>
<reference evidence="3" key="1">
    <citation type="submission" date="2016-10" db="EMBL/GenBank/DDBJ databases">
        <authorList>
            <person name="Varghese N."/>
            <person name="Submissions S."/>
        </authorList>
    </citation>
    <scope>NUCLEOTIDE SEQUENCE [LARGE SCALE GENOMIC DNA]</scope>
    <source>
        <strain evidence="3">DSM 16995</strain>
    </source>
</reference>
<name>A0A1G9IZR4_9BACT</name>
<keyword evidence="1" id="KW-0732">Signal</keyword>
<evidence type="ECO:0008006" key="4">
    <source>
        <dbReference type="Google" id="ProtNLM"/>
    </source>
</evidence>
<sequence length="697" mass="76076">MLISFFLLLMLISPHTAYAERLNSFGVNWQFAVNLPQAGLSGVLKGSLKHIKKTDFHFSGEFIPQKSSLKAAKIRINTEVRLEEGSVAFRNLTIQIKKLGIRIPELELQNPDISIKGNGKLFTKNGVAKFENLSIAVGNLPLINTDLNYSPDSDGTLSLNIIDPLPLLEKIAGKLLDEVKPDWEKQGKLDLSLTLRKIKTKPESSFLLKFSELSVASPDGLYLIDNFSGSLKSTIPVNKPQIKATLEINSGEALFDTLYLNLNKHPLKTTLTSTLPDKKGNISSRINTQWEKMGNITAKTLIKKTKNGLNYSGEASLQIPALAAPFKTLAVEPFSLGQLSANGTLALLCTFKGTPEKTILTGNINLTKGDFNSPTITSKSITANIPFSASLGKNLHPQPDKYLTAPKQGFINIGNLDAGQLKLSDFNIPITLSSNKAVFGNLDKIPLGGGKIKLSELAVNNPFSSDFALHGKLNAKDVNLLPLSPPSLPVDGKIDGNIEFWLLKKRFSTLGSFSGEVYGGKIKISEMFADNPFSKSRQYGADFNIEKLKLKPLSEALDIGRITGRMNLDLTDLVIAYDQPAKFKLYAITTPDSDSDQAISLKAVNTLSVIGTGSGLTGVGVGMFSQFFQEFSYAGLGLECTLDHDLFKIRGLIREDGIEYIIKKPPLFGINVINSNPENLISFSDMLKRLKRISGSR</sequence>
<dbReference type="STRING" id="246191.SAMN05660337_2580"/>
<evidence type="ECO:0000313" key="2">
    <source>
        <dbReference type="EMBL" id="SDL30526.1"/>
    </source>
</evidence>
<dbReference type="EMBL" id="FNGA01000004">
    <property type="protein sequence ID" value="SDL30526.1"/>
    <property type="molecule type" value="Genomic_DNA"/>
</dbReference>
<evidence type="ECO:0000313" key="3">
    <source>
        <dbReference type="Proteomes" id="UP000199053"/>
    </source>
</evidence>
<feature type="signal peptide" evidence="1">
    <location>
        <begin position="1"/>
        <end position="19"/>
    </location>
</feature>
<evidence type="ECO:0000256" key="1">
    <source>
        <dbReference type="SAM" id="SignalP"/>
    </source>
</evidence>
<protein>
    <recommendedName>
        <fullName evidence="4">Dicarboxylate transport domain-containing protein</fullName>
    </recommendedName>
</protein>
<proteinExistence type="predicted"/>
<organism evidence="2 3">
    <name type="scientific">Maridesulfovibrio ferrireducens</name>
    <dbReference type="NCBI Taxonomy" id="246191"/>
    <lineage>
        <taxon>Bacteria</taxon>
        <taxon>Pseudomonadati</taxon>
        <taxon>Thermodesulfobacteriota</taxon>
        <taxon>Desulfovibrionia</taxon>
        <taxon>Desulfovibrionales</taxon>
        <taxon>Desulfovibrionaceae</taxon>
        <taxon>Maridesulfovibrio</taxon>
    </lineage>
</organism>